<dbReference type="GO" id="GO:0005681">
    <property type="term" value="C:spliceosomal complex"/>
    <property type="evidence" value="ECO:0007669"/>
    <property type="project" value="TreeGrafter"/>
</dbReference>
<gene>
    <name evidence="5" type="ORF">CTAYLR_000452</name>
</gene>
<sequence length="242" mass="28320">MSRFARREKEPEGFDYIKPTLEVLEQELRDRVNDPHEGKRKLESQWPIHQINWQRSRYVFDMYWRYHRISREIYDYCIRNKLVDGALMAKWRKPGYERLCSTYVINTKNYNFGTVSICRVPRQALGDDAGVECPTTGCRGCASGPGGQRNIFGNKYGQYLARIQIKREKRQQRREEEEEVVVGRPTGPSVWVDKDEEPLDDVEEEEEEEGPPRPNKMPRLHRPDDDASPDDDPPGPLPPPSE</sequence>
<dbReference type="EMBL" id="JAQMWT010000317">
    <property type="protein sequence ID" value="KAJ8605129.1"/>
    <property type="molecule type" value="Genomic_DNA"/>
</dbReference>
<accession>A0AAD7XN32</accession>
<dbReference type="Pfam" id="PF01125">
    <property type="entry name" value="BUD31"/>
    <property type="match status" value="1"/>
</dbReference>
<evidence type="ECO:0000256" key="3">
    <source>
        <dbReference type="ARBA" id="ARBA00023242"/>
    </source>
</evidence>
<comment type="similarity">
    <text evidence="2">Belongs to the BUD31 (G10) family.</text>
</comment>
<feature type="region of interest" description="Disordered" evidence="4">
    <location>
        <begin position="168"/>
        <end position="242"/>
    </location>
</feature>
<name>A0AAD7XN32_9STRA</name>
<dbReference type="InterPro" id="IPR001748">
    <property type="entry name" value="BUD31"/>
</dbReference>
<keyword evidence="6" id="KW-1185">Reference proteome</keyword>
<evidence type="ECO:0000313" key="6">
    <source>
        <dbReference type="Proteomes" id="UP001230188"/>
    </source>
</evidence>
<dbReference type="Proteomes" id="UP001230188">
    <property type="component" value="Unassembled WGS sequence"/>
</dbReference>
<evidence type="ECO:0000313" key="5">
    <source>
        <dbReference type="EMBL" id="KAJ8605129.1"/>
    </source>
</evidence>
<dbReference type="PRINTS" id="PR00322">
    <property type="entry name" value="G10"/>
</dbReference>
<evidence type="ECO:0000256" key="1">
    <source>
        <dbReference type="ARBA" id="ARBA00004123"/>
    </source>
</evidence>
<protein>
    <recommendedName>
        <fullName evidence="7">G10 protein</fullName>
    </recommendedName>
</protein>
<keyword evidence="3" id="KW-0539">Nucleus</keyword>
<feature type="compositionally biased region" description="Acidic residues" evidence="4">
    <location>
        <begin position="194"/>
        <end position="209"/>
    </location>
</feature>
<dbReference type="PANTHER" id="PTHR19411:SF0">
    <property type="entry name" value="PROTEIN BUD31 HOMOLOG"/>
    <property type="match status" value="1"/>
</dbReference>
<reference evidence="5" key="1">
    <citation type="submission" date="2023-01" db="EMBL/GenBank/DDBJ databases">
        <title>Metagenome sequencing of chrysophaentin producing Chrysophaeum taylorii.</title>
        <authorList>
            <person name="Davison J."/>
            <person name="Bewley C."/>
        </authorList>
    </citation>
    <scope>NUCLEOTIDE SEQUENCE</scope>
    <source>
        <strain evidence="5">NIES-1699</strain>
    </source>
</reference>
<dbReference type="PANTHER" id="PTHR19411">
    <property type="entry name" value="PROTEIN BUD31-RELATED"/>
    <property type="match status" value="1"/>
</dbReference>
<dbReference type="AlphaFoldDB" id="A0AAD7XN32"/>
<dbReference type="GO" id="GO:0000398">
    <property type="term" value="P:mRNA splicing, via spliceosome"/>
    <property type="evidence" value="ECO:0007669"/>
    <property type="project" value="TreeGrafter"/>
</dbReference>
<organism evidence="5 6">
    <name type="scientific">Chrysophaeum taylorii</name>
    <dbReference type="NCBI Taxonomy" id="2483200"/>
    <lineage>
        <taxon>Eukaryota</taxon>
        <taxon>Sar</taxon>
        <taxon>Stramenopiles</taxon>
        <taxon>Ochrophyta</taxon>
        <taxon>Pelagophyceae</taxon>
        <taxon>Pelagomonadales</taxon>
        <taxon>Pelagomonadaceae</taxon>
        <taxon>Chrysophaeum</taxon>
    </lineage>
</organism>
<comment type="subcellular location">
    <subcellularLocation>
        <location evidence="1">Nucleus</location>
    </subcellularLocation>
</comment>
<evidence type="ECO:0008006" key="7">
    <source>
        <dbReference type="Google" id="ProtNLM"/>
    </source>
</evidence>
<comment type="caution">
    <text evidence="5">The sequence shown here is derived from an EMBL/GenBank/DDBJ whole genome shotgun (WGS) entry which is preliminary data.</text>
</comment>
<proteinExistence type="inferred from homology"/>
<evidence type="ECO:0000256" key="2">
    <source>
        <dbReference type="ARBA" id="ARBA00005287"/>
    </source>
</evidence>
<evidence type="ECO:0000256" key="4">
    <source>
        <dbReference type="SAM" id="MobiDB-lite"/>
    </source>
</evidence>